<dbReference type="Proteomes" id="UP000054567">
    <property type="component" value="Unassembled WGS sequence"/>
</dbReference>
<proteinExistence type="predicted"/>
<accession>A0A0J6F9Z5</accession>
<name>A0A0J6F9Z5_COCPO</name>
<protein>
    <submittedName>
        <fullName evidence="2">Uncharacterized protein</fullName>
    </submittedName>
</protein>
<evidence type="ECO:0000256" key="1">
    <source>
        <dbReference type="SAM" id="MobiDB-lite"/>
    </source>
</evidence>
<organism evidence="2 3">
    <name type="scientific">Coccidioides posadasii RMSCC 3488</name>
    <dbReference type="NCBI Taxonomy" id="454284"/>
    <lineage>
        <taxon>Eukaryota</taxon>
        <taxon>Fungi</taxon>
        <taxon>Dikarya</taxon>
        <taxon>Ascomycota</taxon>
        <taxon>Pezizomycotina</taxon>
        <taxon>Eurotiomycetes</taxon>
        <taxon>Eurotiomycetidae</taxon>
        <taxon>Onygenales</taxon>
        <taxon>Onygenaceae</taxon>
        <taxon>Coccidioides</taxon>
    </lineage>
</organism>
<dbReference type="VEuPathDB" id="FungiDB:CPAG_06174"/>
<reference evidence="2 3" key="1">
    <citation type="submission" date="2007-06" db="EMBL/GenBank/DDBJ databases">
        <title>The Genome Sequence of Coccidioides posadasii RMSCC_3488.</title>
        <authorList>
            <consortium name="Coccidioides Genome Resources Consortium"/>
            <consortium name="The Broad Institute Genome Sequencing Platform"/>
            <person name="Henn M.R."/>
            <person name="Sykes S."/>
            <person name="Young S."/>
            <person name="Jaffe D."/>
            <person name="Berlin A."/>
            <person name="Alvarez P."/>
            <person name="Butler J."/>
            <person name="Gnerre S."/>
            <person name="Grabherr M."/>
            <person name="Mauceli E."/>
            <person name="Brockman W."/>
            <person name="Kodira C."/>
            <person name="Alvarado L."/>
            <person name="Zeng Q."/>
            <person name="Crawford M."/>
            <person name="Antoine C."/>
            <person name="Devon K."/>
            <person name="Galgiani J."/>
            <person name="Orsborn K."/>
            <person name="Lewis M.L."/>
            <person name="Nusbaum C."/>
            <person name="Galagan J."/>
            <person name="Birren B."/>
        </authorList>
    </citation>
    <scope>NUCLEOTIDE SEQUENCE [LARGE SCALE GENOMIC DNA]</scope>
    <source>
        <strain evidence="2 3">RMSCC 3488</strain>
    </source>
</reference>
<evidence type="ECO:0000313" key="2">
    <source>
        <dbReference type="EMBL" id="KMM69861.1"/>
    </source>
</evidence>
<feature type="region of interest" description="Disordered" evidence="1">
    <location>
        <begin position="144"/>
        <end position="223"/>
    </location>
</feature>
<evidence type="ECO:0000313" key="3">
    <source>
        <dbReference type="Proteomes" id="UP000054567"/>
    </source>
</evidence>
<feature type="region of interest" description="Disordered" evidence="1">
    <location>
        <begin position="47"/>
        <end position="68"/>
    </location>
</feature>
<reference evidence="3" key="3">
    <citation type="journal article" date="2010" name="Genome Res.">
        <title>Population genomic sequencing of Coccidioides fungi reveals recent hybridization and transposon control.</title>
        <authorList>
            <person name="Neafsey D.E."/>
            <person name="Barker B.M."/>
            <person name="Sharpton T.J."/>
            <person name="Stajich J.E."/>
            <person name="Park D.J."/>
            <person name="Whiston E."/>
            <person name="Hung C.-Y."/>
            <person name="McMahan C."/>
            <person name="White J."/>
            <person name="Sykes S."/>
            <person name="Heiman D."/>
            <person name="Young S."/>
            <person name="Zeng Q."/>
            <person name="Abouelleil A."/>
            <person name="Aftuck L."/>
            <person name="Bessette D."/>
            <person name="Brown A."/>
            <person name="FitzGerald M."/>
            <person name="Lui A."/>
            <person name="Macdonald J.P."/>
            <person name="Priest M."/>
            <person name="Orbach M.J."/>
            <person name="Galgiani J.N."/>
            <person name="Kirkland T.N."/>
            <person name="Cole G.T."/>
            <person name="Birren B.W."/>
            <person name="Henn M.R."/>
            <person name="Taylor J.W."/>
            <person name="Rounsley S.D."/>
        </authorList>
    </citation>
    <scope>NUCLEOTIDE SEQUENCE [LARGE SCALE GENOMIC DNA]</scope>
    <source>
        <strain evidence="3">RMSCC 3488</strain>
    </source>
</reference>
<dbReference type="AlphaFoldDB" id="A0A0J6F9Z5"/>
<sequence>MLRSQLEGRAPDQFSGVQNAALWDQGQDAVCCSPSVKLRVPDRTRSNGITKALTGKKGTPPKDLPQAGAFSTTLKPERRISTRIPPWVRLRPLLTLFRHETACWEPYYVDPLARARISVHRGVRSLPFDRRRERARGCVSSLREMPSAAPLSKIGKARDFNIPPTPTGLPRAPDSAGTQLGCRSRRCDRWDGRQPGADTPGRAKHATPNAGLPGVSAALPKQR</sequence>
<dbReference type="EMBL" id="DS268112">
    <property type="protein sequence ID" value="KMM69861.1"/>
    <property type="molecule type" value="Genomic_DNA"/>
</dbReference>
<gene>
    <name evidence="2" type="ORF">CPAG_06174</name>
</gene>
<reference evidence="3" key="2">
    <citation type="journal article" date="2009" name="Genome Res.">
        <title>Comparative genomic analyses of the human fungal pathogens Coccidioides and their relatives.</title>
        <authorList>
            <person name="Sharpton T.J."/>
            <person name="Stajich J.E."/>
            <person name="Rounsley S.D."/>
            <person name="Gardner M.J."/>
            <person name="Wortman J.R."/>
            <person name="Jordar V.S."/>
            <person name="Maiti R."/>
            <person name="Kodira C.D."/>
            <person name="Neafsey D.E."/>
            <person name="Zeng Q."/>
            <person name="Hung C.-Y."/>
            <person name="McMahan C."/>
            <person name="Muszewska A."/>
            <person name="Grynberg M."/>
            <person name="Mandel M.A."/>
            <person name="Kellner E.M."/>
            <person name="Barker B.M."/>
            <person name="Galgiani J.N."/>
            <person name="Orbach M.J."/>
            <person name="Kirkland T.N."/>
            <person name="Cole G.T."/>
            <person name="Henn M.R."/>
            <person name="Birren B.W."/>
            <person name="Taylor J.W."/>
        </authorList>
    </citation>
    <scope>NUCLEOTIDE SEQUENCE [LARGE SCALE GENOMIC DNA]</scope>
    <source>
        <strain evidence="3">RMSCC 3488</strain>
    </source>
</reference>